<evidence type="ECO:0000313" key="8">
    <source>
        <dbReference type="Proteomes" id="UP000251314"/>
    </source>
</evidence>
<dbReference type="Proteomes" id="UP000760860">
    <property type="component" value="Unassembled WGS sequence"/>
</dbReference>
<sequence length="39" mass="4680">MPDERAHQRELLFRQEKEEPDERRVSGDVRTELDVINVS</sequence>
<organism evidence="7 8">
    <name type="scientific">Phytophthora cactorum</name>
    <dbReference type="NCBI Taxonomy" id="29920"/>
    <lineage>
        <taxon>Eukaryota</taxon>
        <taxon>Sar</taxon>
        <taxon>Stramenopiles</taxon>
        <taxon>Oomycota</taxon>
        <taxon>Peronosporomycetes</taxon>
        <taxon>Peronosporales</taxon>
        <taxon>Peronosporaceae</taxon>
        <taxon>Phytophthora</taxon>
    </lineage>
</organism>
<evidence type="ECO:0000313" key="4">
    <source>
        <dbReference type="EMBL" id="KAG2952340.1"/>
    </source>
</evidence>
<dbReference type="VEuPathDB" id="FungiDB:PC110_g3835"/>
<dbReference type="AlphaFoldDB" id="A0A329STG3"/>
<reference evidence="6" key="2">
    <citation type="submission" date="2018-05" db="EMBL/GenBank/DDBJ databases">
        <title>Effector identification in a new, highly contiguous assembly of the strawberry crown rot pathogen Phytophthora cactorum.</title>
        <authorList>
            <person name="Armitage A.D."/>
            <person name="Nellist C.F."/>
            <person name="Bates H."/>
            <person name="Vickerstaff R.J."/>
            <person name="Harrison R.J."/>
        </authorList>
    </citation>
    <scope>NUCLEOTIDE SEQUENCE</scope>
    <source>
        <strain evidence="2">15-7</strain>
        <strain evidence="3">4032</strain>
        <strain evidence="4">4040</strain>
        <strain evidence="5">P415</strain>
        <strain evidence="6">P421</strain>
    </source>
</reference>
<evidence type="ECO:0000313" key="6">
    <source>
        <dbReference type="EMBL" id="KAG3227844.1"/>
    </source>
</evidence>
<proteinExistence type="predicted"/>
<dbReference type="EMBL" id="RCMI01000036">
    <property type="protein sequence ID" value="KAG2940613.1"/>
    <property type="molecule type" value="Genomic_DNA"/>
</dbReference>
<dbReference type="Proteomes" id="UP000735874">
    <property type="component" value="Unassembled WGS sequence"/>
</dbReference>
<evidence type="ECO:0000256" key="1">
    <source>
        <dbReference type="SAM" id="MobiDB-lite"/>
    </source>
</evidence>
<protein>
    <submittedName>
        <fullName evidence="7">Uncharacterized protein</fullName>
    </submittedName>
</protein>
<dbReference type="EMBL" id="RCMK01000039">
    <property type="protein sequence ID" value="KAG2952340.1"/>
    <property type="molecule type" value="Genomic_DNA"/>
</dbReference>
<dbReference type="EMBL" id="RCMG01000047">
    <property type="protein sequence ID" value="KAG2866031.1"/>
    <property type="molecule type" value="Genomic_DNA"/>
</dbReference>
<evidence type="ECO:0000313" key="3">
    <source>
        <dbReference type="EMBL" id="KAG2940613.1"/>
    </source>
</evidence>
<evidence type="ECO:0000313" key="7">
    <source>
        <dbReference type="EMBL" id="RAW39945.1"/>
    </source>
</evidence>
<dbReference type="Proteomes" id="UP000774804">
    <property type="component" value="Unassembled WGS sequence"/>
</dbReference>
<reference evidence="7 8" key="1">
    <citation type="submission" date="2018-01" db="EMBL/GenBank/DDBJ databases">
        <title>Draft genome of the strawberry crown rot pathogen Phytophthora cactorum.</title>
        <authorList>
            <person name="Armitage A.D."/>
            <person name="Lysoe E."/>
            <person name="Nellist C.F."/>
            <person name="Harrison R.J."/>
            <person name="Brurberg M.B."/>
        </authorList>
    </citation>
    <scope>NUCLEOTIDE SEQUENCE [LARGE SCALE GENOMIC DNA]</scope>
    <source>
        <strain evidence="7 8">10300</strain>
    </source>
</reference>
<dbReference type="Proteomes" id="UP000697107">
    <property type="component" value="Unassembled WGS sequence"/>
</dbReference>
<name>A0A329STG3_9STRA</name>
<feature type="region of interest" description="Disordered" evidence="1">
    <location>
        <begin position="1"/>
        <end position="27"/>
    </location>
</feature>
<dbReference type="EMBL" id="MJFZ01000056">
    <property type="protein sequence ID" value="RAW39945.1"/>
    <property type="molecule type" value="Genomic_DNA"/>
</dbReference>
<dbReference type="EMBL" id="RCML01000036">
    <property type="protein sequence ID" value="KAG2996482.1"/>
    <property type="molecule type" value="Genomic_DNA"/>
</dbReference>
<dbReference type="EMBL" id="RCMV01000026">
    <property type="protein sequence ID" value="KAG3227844.1"/>
    <property type="molecule type" value="Genomic_DNA"/>
</dbReference>
<gene>
    <name evidence="7" type="ORF">PC110_g3835</name>
    <name evidence="2" type="ORF">PC113_g3178</name>
    <name evidence="3" type="ORF">PC115_g2463</name>
    <name evidence="4" type="ORF">PC117_g2892</name>
    <name evidence="5" type="ORF">PC118_g2456</name>
    <name evidence="6" type="ORF">PC129_g1607</name>
</gene>
<evidence type="ECO:0000313" key="5">
    <source>
        <dbReference type="EMBL" id="KAG2996482.1"/>
    </source>
</evidence>
<accession>A0A329STG3</accession>
<comment type="caution">
    <text evidence="7">The sequence shown here is derived from an EMBL/GenBank/DDBJ whole genome shotgun (WGS) entry which is preliminary data.</text>
</comment>
<evidence type="ECO:0000313" key="2">
    <source>
        <dbReference type="EMBL" id="KAG2866031.1"/>
    </source>
</evidence>
<dbReference type="Proteomes" id="UP000251314">
    <property type="component" value="Unassembled WGS sequence"/>
</dbReference>
<dbReference type="Proteomes" id="UP000736787">
    <property type="component" value="Unassembled WGS sequence"/>
</dbReference>
<keyword evidence="8" id="KW-1185">Reference proteome</keyword>